<dbReference type="Proteomes" id="UP001492380">
    <property type="component" value="Unassembled WGS sequence"/>
</dbReference>
<evidence type="ECO:0000313" key="6">
    <source>
        <dbReference type="Proteomes" id="UP001492380"/>
    </source>
</evidence>
<dbReference type="CDD" id="cd12148">
    <property type="entry name" value="fungal_TF_MHR"/>
    <property type="match status" value="1"/>
</dbReference>
<evidence type="ECO:0000256" key="1">
    <source>
        <dbReference type="ARBA" id="ARBA00023242"/>
    </source>
</evidence>
<dbReference type="Pfam" id="PF04082">
    <property type="entry name" value="Fungal_trans"/>
    <property type="match status" value="1"/>
</dbReference>
<feature type="coiled-coil region" evidence="2">
    <location>
        <begin position="338"/>
        <end position="365"/>
    </location>
</feature>
<reference evidence="5 6" key="1">
    <citation type="submission" date="2024-04" db="EMBL/GenBank/DDBJ databases">
        <title>Phyllosticta paracitricarpa is synonymous to the EU quarantine fungus P. citricarpa based on phylogenomic analyses.</title>
        <authorList>
            <consortium name="Lawrence Berkeley National Laboratory"/>
            <person name="Van Ingen-Buijs V.A."/>
            <person name="Van Westerhoven A.C."/>
            <person name="Haridas S."/>
            <person name="Skiadas P."/>
            <person name="Martin F."/>
            <person name="Groenewald J.Z."/>
            <person name="Crous P.W."/>
            <person name="Seidl M.F."/>
        </authorList>
    </citation>
    <scope>NUCLEOTIDE SEQUENCE [LARGE SCALE GENOMIC DNA]</scope>
    <source>
        <strain evidence="5 6">CBS 123374</strain>
    </source>
</reference>
<dbReference type="EMBL" id="JBBWRZ010000015">
    <property type="protein sequence ID" value="KAK8222741.1"/>
    <property type="molecule type" value="Genomic_DNA"/>
</dbReference>
<feature type="compositionally biased region" description="Basic and acidic residues" evidence="3">
    <location>
        <begin position="755"/>
        <end position="771"/>
    </location>
</feature>
<evidence type="ECO:0000313" key="5">
    <source>
        <dbReference type="EMBL" id="KAK8222741.1"/>
    </source>
</evidence>
<accession>A0ABR1Y8R0</accession>
<gene>
    <name evidence="5" type="ORF">HDK90DRAFT_471055</name>
</gene>
<feature type="region of interest" description="Disordered" evidence="3">
    <location>
        <begin position="1"/>
        <end position="49"/>
    </location>
</feature>
<dbReference type="PANTHER" id="PTHR35179:SF2">
    <property type="entry name" value="START DOMAIN-CONTAINING PROTEIN"/>
    <property type="match status" value="1"/>
</dbReference>
<keyword evidence="1" id="KW-0539">Nucleus</keyword>
<evidence type="ECO:0000256" key="3">
    <source>
        <dbReference type="SAM" id="MobiDB-lite"/>
    </source>
</evidence>
<dbReference type="PANTHER" id="PTHR35179">
    <property type="entry name" value="PROTEIN CBG02620"/>
    <property type="match status" value="1"/>
</dbReference>
<feature type="region of interest" description="Disordered" evidence="3">
    <location>
        <begin position="739"/>
        <end position="783"/>
    </location>
</feature>
<keyword evidence="2" id="KW-0175">Coiled coil</keyword>
<feature type="compositionally biased region" description="Polar residues" evidence="3">
    <location>
        <begin position="739"/>
        <end position="750"/>
    </location>
</feature>
<comment type="caution">
    <text evidence="5">The sequence shown here is derived from an EMBL/GenBank/DDBJ whole genome shotgun (WGS) entry which is preliminary data.</text>
</comment>
<evidence type="ECO:0000259" key="4">
    <source>
        <dbReference type="Pfam" id="PF04082"/>
    </source>
</evidence>
<feature type="domain" description="Xylanolytic transcriptional activator regulatory" evidence="4">
    <location>
        <begin position="852"/>
        <end position="1017"/>
    </location>
</feature>
<evidence type="ECO:0000256" key="2">
    <source>
        <dbReference type="SAM" id="Coils"/>
    </source>
</evidence>
<organism evidence="5 6">
    <name type="scientific">Phyllosticta capitalensis</name>
    <dbReference type="NCBI Taxonomy" id="121624"/>
    <lineage>
        <taxon>Eukaryota</taxon>
        <taxon>Fungi</taxon>
        <taxon>Dikarya</taxon>
        <taxon>Ascomycota</taxon>
        <taxon>Pezizomycotina</taxon>
        <taxon>Dothideomycetes</taxon>
        <taxon>Dothideomycetes incertae sedis</taxon>
        <taxon>Botryosphaeriales</taxon>
        <taxon>Phyllostictaceae</taxon>
        <taxon>Phyllosticta</taxon>
    </lineage>
</organism>
<name>A0ABR1Y8R0_9PEZI</name>
<keyword evidence="6" id="KW-1185">Reference proteome</keyword>
<feature type="region of interest" description="Disordered" evidence="3">
    <location>
        <begin position="412"/>
        <end position="438"/>
    </location>
</feature>
<dbReference type="InterPro" id="IPR007219">
    <property type="entry name" value="XnlR_reg_dom"/>
</dbReference>
<protein>
    <recommendedName>
        <fullName evidence="4">Xylanolytic transcriptional activator regulatory domain-containing protein</fullName>
    </recommendedName>
</protein>
<sequence>MSDYQSQRGNWRGRGNFRGRYRGRGGSFPPWKERPQEQPRPPSPPVGSILSTILERDLDSKHDEQVPPTITNCEYIASRESGDYDTRQASLLAQSVKLTNEGAPPAWTPLAEPKQLSEDAGQYFRDLNSARYPKHPTEPSVRAVFAMNPEFAADKIDIFACGSTMGNLLRFVRKFDRPFRFLVEVVGDTVFFVRHENSPTETLQGVYGYGHTFPEAYTTWEGQTKDSESHQRIVQYDFSGLNCVVRYESDGYLKELDQHGDEVAEEYPCLNLDTSTDLNVMTGGRKIAQGAVFDLKTRSAKKMNQGVLGEEIQRLWISQSRNFVLAFHEWGVFREIRIQDVRNDIESFEKQHEQELAQLAALLRKISILAKARPDRKLEIRRKELDVLEVREQASGVSAVLPDELKQWWTEGKTVEKSRSTPSEPSEDGEISDEWYFSPQHSPSAPAAHIATSRALNSKYQNNLQSVGFRISPLFSAIEVLSPPTPYFSASISGLPYDILAVPRWRLPAELPAPLSSSPLPGYERLYSRMSGPFMRRRSWAIGIESVQNDLPSWTVFVKDGKARGEAASGNYRDLFEVFGNFFPISCSRRDQQPAEQRTSRLKLYGEEVTFCPGKLSGKNNERTKGEDGSFCLHPMQIWKEKDSEADHDCSVRRCKAPLLFVLEAGQALCVSSRKASEERNWVLGYAAAESRSRRKYWDEDYVKGLEQQVQALLSVVKTYEEQYGGLPCAETPASLIPASTTNDEVSNGPQGAMDLHRVPDDQPEDPRETTSGDDASSLDHQRSQVAMEEVSIMMWRMNLGDGATIMHESGTTTSFIIDEDGGTNALCPPPPPAITRYCRDHKLLSKLGTSFLQNINQEHQFTRYQSPSFLENYPHQEIDKVFLHTAMVAAGAAFLASQDSKIARIGEEFAKYAESLIFDCCRTKATLSVIQGMCILSFRSLSIGKDHLGWMFISIAGGLCVHLRLHVLAVDECAARSLQPTSPEVRTFWMFYFVDKSAITILGRNCALPWRRVNVPQFDSTFDPEMADLAELSFAWQCKLWYSHDAAMDQIFASSFESLPLPQQVRLLVSTLEQLNAFFRSCPPRLHMSPEAPKPVLLFHLQYHMAVLVTISNFLRVFSAVESEKTGEHTAPQTESILLVLRSITSSAIETVRLCRVYRDKYSYAAAHPILLHHLLSAALVHLMNATSNGIGLRRQSAFWLRTSVALLKELRVPWPVRVDKAIKVIRVLAQKWGVLGALPLEFAGMSEPFRHQQKTDGRQTATHFRESLEPDALIAGPASWNTADYASGTQEYFPFETHIPGATSAPELLETFESLSSLPDLGWLDDPSVGFPLT</sequence>
<proteinExistence type="predicted"/>